<evidence type="ECO:0000256" key="5">
    <source>
        <dbReference type="ARBA" id="ARBA00022989"/>
    </source>
</evidence>
<evidence type="ECO:0000256" key="1">
    <source>
        <dbReference type="ARBA" id="ARBA00004651"/>
    </source>
</evidence>
<dbReference type="GO" id="GO:0055085">
    <property type="term" value="P:transmembrane transport"/>
    <property type="evidence" value="ECO:0007669"/>
    <property type="project" value="InterPro"/>
</dbReference>
<comment type="caution">
    <text evidence="9">The sequence shown here is derived from an EMBL/GenBank/DDBJ whole genome shotgun (WGS) entry which is preliminary data.</text>
</comment>
<evidence type="ECO:0000259" key="8">
    <source>
        <dbReference type="PROSITE" id="PS50928"/>
    </source>
</evidence>
<dbReference type="PANTHER" id="PTHR43386">
    <property type="entry name" value="OLIGOPEPTIDE TRANSPORT SYSTEM PERMEASE PROTEIN APPC"/>
    <property type="match status" value="1"/>
</dbReference>
<proteinExistence type="inferred from homology"/>
<comment type="similarity">
    <text evidence="7">Belongs to the binding-protein-dependent transport system permease family.</text>
</comment>
<dbReference type="InterPro" id="IPR000515">
    <property type="entry name" value="MetI-like"/>
</dbReference>
<evidence type="ECO:0000256" key="3">
    <source>
        <dbReference type="ARBA" id="ARBA00022475"/>
    </source>
</evidence>
<evidence type="ECO:0000313" key="9">
    <source>
        <dbReference type="EMBL" id="KPV49227.1"/>
    </source>
</evidence>
<dbReference type="PROSITE" id="PS50928">
    <property type="entry name" value="ABC_TM1"/>
    <property type="match status" value="1"/>
</dbReference>
<sequence length="278" mass="29781">MTRAWRFLRANPVALVGLALVIAWVLISLLAPLIAPYGPLEQKIVQRLKPPSAAHPFGTDQLGRDVLTRVLYGGRLSLPAGLSVVLLAGIVGTAIGAISGFAGGWLDELMMRITEVFMAFPTIILAMAIASALGPSLINAILAMVVVWWPSYARVVRGLVLSVKANDYVQAARALGVPEGRILWRTVLPNCLAPAVVVATIDLGNAVLVFAGLSFLGLGPDPATPEWGRMIADGIEFFDQWWMSAFPGLAIFLVVMAFNFVGDSIRDALDPQLRNSVQ</sequence>
<dbReference type="InterPro" id="IPR035906">
    <property type="entry name" value="MetI-like_sf"/>
</dbReference>
<accession>A0A0P9DH24</accession>
<evidence type="ECO:0000313" key="10">
    <source>
        <dbReference type="Proteomes" id="UP000050509"/>
    </source>
</evidence>
<protein>
    <submittedName>
        <fullName evidence="9">D-ala-D-ala transporter subunit</fullName>
    </submittedName>
</protein>
<name>A0A0P9DH24_9CHLR</name>
<dbReference type="CDD" id="cd06261">
    <property type="entry name" value="TM_PBP2"/>
    <property type="match status" value="1"/>
</dbReference>
<dbReference type="SUPFAM" id="SSF161098">
    <property type="entry name" value="MetI-like"/>
    <property type="match status" value="1"/>
</dbReference>
<comment type="subcellular location">
    <subcellularLocation>
        <location evidence="1 7">Cell membrane</location>
        <topology evidence="1 7">Multi-pass membrane protein</topology>
    </subcellularLocation>
</comment>
<dbReference type="Proteomes" id="UP000050509">
    <property type="component" value="Unassembled WGS sequence"/>
</dbReference>
<dbReference type="Gene3D" id="1.10.3720.10">
    <property type="entry name" value="MetI-like"/>
    <property type="match status" value="1"/>
</dbReference>
<keyword evidence="3" id="KW-1003">Cell membrane</keyword>
<feature type="domain" description="ABC transmembrane type-1" evidence="8">
    <location>
        <begin position="78"/>
        <end position="262"/>
    </location>
</feature>
<gene>
    <name evidence="9" type="ORF">SE17_33820</name>
</gene>
<dbReference type="AlphaFoldDB" id="A0A0P9DH24"/>
<dbReference type="Pfam" id="PF12911">
    <property type="entry name" value="OppC_N"/>
    <property type="match status" value="1"/>
</dbReference>
<evidence type="ECO:0000256" key="4">
    <source>
        <dbReference type="ARBA" id="ARBA00022692"/>
    </source>
</evidence>
<reference evidence="9 10" key="1">
    <citation type="submission" date="2015-09" db="EMBL/GenBank/DDBJ databases">
        <title>Draft genome sequence of Kouleothrix aurantiaca JCM 19913.</title>
        <authorList>
            <person name="Hemp J."/>
        </authorList>
    </citation>
    <scope>NUCLEOTIDE SEQUENCE [LARGE SCALE GENOMIC DNA]</scope>
    <source>
        <strain evidence="9 10">COM-B</strain>
    </source>
</reference>
<feature type="transmembrane region" description="Helical" evidence="7">
    <location>
        <begin position="80"/>
        <end position="106"/>
    </location>
</feature>
<feature type="transmembrane region" description="Helical" evidence="7">
    <location>
        <begin position="118"/>
        <end position="149"/>
    </location>
</feature>
<dbReference type="GO" id="GO:0005886">
    <property type="term" value="C:plasma membrane"/>
    <property type="evidence" value="ECO:0007669"/>
    <property type="project" value="UniProtKB-SubCell"/>
</dbReference>
<dbReference type="PANTHER" id="PTHR43386:SF1">
    <property type="entry name" value="D,D-DIPEPTIDE TRANSPORT SYSTEM PERMEASE PROTEIN DDPC-RELATED"/>
    <property type="match status" value="1"/>
</dbReference>
<keyword evidence="4 7" id="KW-0812">Transmembrane</keyword>
<feature type="transmembrane region" description="Helical" evidence="7">
    <location>
        <begin position="240"/>
        <end position="261"/>
    </location>
</feature>
<evidence type="ECO:0000256" key="7">
    <source>
        <dbReference type="RuleBase" id="RU363032"/>
    </source>
</evidence>
<evidence type="ECO:0000256" key="2">
    <source>
        <dbReference type="ARBA" id="ARBA00022448"/>
    </source>
</evidence>
<keyword evidence="2 7" id="KW-0813">Transport</keyword>
<organism evidence="9 10">
    <name type="scientific">Kouleothrix aurantiaca</name>
    <dbReference type="NCBI Taxonomy" id="186479"/>
    <lineage>
        <taxon>Bacteria</taxon>
        <taxon>Bacillati</taxon>
        <taxon>Chloroflexota</taxon>
        <taxon>Chloroflexia</taxon>
        <taxon>Chloroflexales</taxon>
        <taxon>Roseiflexineae</taxon>
        <taxon>Roseiflexaceae</taxon>
        <taxon>Kouleothrix</taxon>
    </lineage>
</organism>
<keyword evidence="10" id="KW-1185">Reference proteome</keyword>
<dbReference type="PATRIC" id="fig|186479.3.peg.3998"/>
<dbReference type="InterPro" id="IPR050366">
    <property type="entry name" value="BP-dependent_transpt_permease"/>
</dbReference>
<evidence type="ECO:0000256" key="6">
    <source>
        <dbReference type="ARBA" id="ARBA00023136"/>
    </source>
</evidence>
<feature type="transmembrane region" description="Helical" evidence="7">
    <location>
        <begin position="12"/>
        <end position="35"/>
    </location>
</feature>
<dbReference type="Pfam" id="PF00528">
    <property type="entry name" value="BPD_transp_1"/>
    <property type="match status" value="1"/>
</dbReference>
<dbReference type="InterPro" id="IPR025966">
    <property type="entry name" value="OppC_N"/>
</dbReference>
<keyword evidence="5 7" id="KW-1133">Transmembrane helix</keyword>
<dbReference type="EMBL" id="LJCR01002109">
    <property type="protein sequence ID" value="KPV49227.1"/>
    <property type="molecule type" value="Genomic_DNA"/>
</dbReference>
<feature type="transmembrane region" description="Helical" evidence="7">
    <location>
        <begin position="192"/>
        <end position="219"/>
    </location>
</feature>
<keyword evidence="6 7" id="KW-0472">Membrane</keyword>